<dbReference type="AlphaFoldDB" id="A0A919P9D5"/>
<dbReference type="InterPro" id="IPR047984">
    <property type="entry name" value="XylE-like"/>
</dbReference>
<evidence type="ECO:0000256" key="7">
    <source>
        <dbReference type="ARBA" id="ARBA00023136"/>
    </source>
</evidence>
<dbReference type="InterPro" id="IPR036259">
    <property type="entry name" value="MFS_trans_sf"/>
</dbReference>
<evidence type="ECO:0000256" key="9">
    <source>
        <dbReference type="SAM" id="Phobius"/>
    </source>
</evidence>
<evidence type="ECO:0000313" key="12">
    <source>
        <dbReference type="Proteomes" id="UP000642125"/>
    </source>
</evidence>
<keyword evidence="3 8" id="KW-0813">Transport</keyword>
<dbReference type="InterPro" id="IPR050814">
    <property type="entry name" value="Myo-inositol_Transporter"/>
</dbReference>
<accession>A0A919P9D5</accession>
<dbReference type="Gene3D" id="1.20.1250.20">
    <property type="entry name" value="MFS general substrate transporter like domains"/>
    <property type="match status" value="1"/>
</dbReference>
<proteinExistence type="inferred from homology"/>
<dbReference type="InterPro" id="IPR005828">
    <property type="entry name" value="MFS_sugar_transport-like"/>
</dbReference>
<dbReference type="PANTHER" id="PTHR48020:SF12">
    <property type="entry name" value="PROTON MYO-INOSITOL COTRANSPORTER"/>
    <property type="match status" value="1"/>
</dbReference>
<feature type="transmembrane region" description="Helical" evidence="9">
    <location>
        <begin position="376"/>
        <end position="397"/>
    </location>
</feature>
<evidence type="ECO:0000256" key="4">
    <source>
        <dbReference type="ARBA" id="ARBA00022475"/>
    </source>
</evidence>
<comment type="similarity">
    <text evidence="2 8">Belongs to the major facilitator superfamily. Sugar transporter (TC 2.A.1.1) family.</text>
</comment>
<keyword evidence="12" id="KW-1185">Reference proteome</keyword>
<reference evidence="11" key="1">
    <citation type="submission" date="2021-01" db="EMBL/GenBank/DDBJ databases">
        <title>Whole genome shotgun sequence of Cellulomonas pakistanensis NBRC 110800.</title>
        <authorList>
            <person name="Komaki H."/>
            <person name="Tamura T."/>
        </authorList>
    </citation>
    <scope>NUCLEOTIDE SEQUENCE</scope>
    <source>
        <strain evidence="11">NBRC 110800</strain>
    </source>
</reference>
<feature type="transmembrane region" description="Helical" evidence="9">
    <location>
        <begin position="98"/>
        <end position="116"/>
    </location>
</feature>
<feature type="transmembrane region" description="Helical" evidence="9">
    <location>
        <begin position="188"/>
        <end position="208"/>
    </location>
</feature>
<keyword evidence="6 9" id="KW-1133">Transmembrane helix</keyword>
<protein>
    <submittedName>
        <fullName evidence="11">MFS transporter</fullName>
    </submittedName>
</protein>
<feature type="transmembrane region" description="Helical" evidence="9">
    <location>
        <begin position="128"/>
        <end position="150"/>
    </location>
</feature>
<evidence type="ECO:0000256" key="5">
    <source>
        <dbReference type="ARBA" id="ARBA00022692"/>
    </source>
</evidence>
<feature type="transmembrane region" description="Helical" evidence="9">
    <location>
        <begin position="341"/>
        <end position="364"/>
    </location>
</feature>
<dbReference type="Pfam" id="PF00083">
    <property type="entry name" value="Sugar_tr"/>
    <property type="match status" value="1"/>
</dbReference>
<keyword evidence="5 9" id="KW-0812">Transmembrane</keyword>
<dbReference type="NCBIfam" id="TIGR00879">
    <property type="entry name" value="SP"/>
    <property type="match status" value="1"/>
</dbReference>
<dbReference type="PRINTS" id="PR00171">
    <property type="entry name" value="SUGRTRNSPORT"/>
</dbReference>
<feature type="transmembrane region" description="Helical" evidence="9">
    <location>
        <begin position="275"/>
        <end position="299"/>
    </location>
</feature>
<evidence type="ECO:0000313" key="11">
    <source>
        <dbReference type="EMBL" id="GIG35405.1"/>
    </source>
</evidence>
<sequence length="479" mass="50373">MTAGPAAAGPAPAARALPPLLPGPHLRRLDVITVVATFGGLLFGYDTGVINGALDPMVADLGLTPATEGVVTSSLLVGAAIGALLCGRLADRAGRRRALVALAVVFFAGALGSVAAPSFEVMAATRFVLGLAVGGASVTVPVYLAELAPTERRGAITGRNEIAIVVGQLAAFVINAVIGTVWSDHPAVWRSMLAVQAVPAVALFAGMLRMPESPRWLLSRGRDDEALAVLRQVRDPGRAAAELREVRDLVARERADEVRGRGGWAELRLPWVRRLVLIGVGVAVVNQLGGINAVMYYGTQLLRQSGFSGDVALVANVLNGVFSVLGMLIGLRLINRVTRRGLLLVGLTGIIASHLLIALCSAAIPEGTGRSVAVTVFLVLFVGFNQSSVGLVCWVILAELFPLRVRGFAIGLCVFWNWAANAVISGFFPSVVAGIGVNGTFLLFAAVNVLSWLFVRFVLPETRDSSLEQLEEDFRAARA</sequence>
<dbReference type="PROSITE" id="PS50850">
    <property type="entry name" value="MFS"/>
    <property type="match status" value="1"/>
</dbReference>
<feature type="domain" description="Major facilitator superfamily (MFS) profile" evidence="10">
    <location>
        <begin position="32"/>
        <end position="463"/>
    </location>
</feature>
<evidence type="ECO:0000256" key="6">
    <source>
        <dbReference type="ARBA" id="ARBA00022989"/>
    </source>
</evidence>
<evidence type="ECO:0000256" key="1">
    <source>
        <dbReference type="ARBA" id="ARBA00004651"/>
    </source>
</evidence>
<name>A0A919P9D5_9CELL</name>
<keyword evidence="4" id="KW-1003">Cell membrane</keyword>
<feature type="transmembrane region" description="Helical" evidence="9">
    <location>
        <begin position="66"/>
        <end position="86"/>
    </location>
</feature>
<keyword evidence="7 9" id="KW-0472">Membrane</keyword>
<feature type="transmembrane region" description="Helical" evidence="9">
    <location>
        <begin position="409"/>
        <end position="428"/>
    </location>
</feature>
<dbReference type="EMBL" id="BONO01000004">
    <property type="protein sequence ID" value="GIG35405.1"/>
    <property type="molecule type" value="Genomic_DNA"/>
</dbReference>
<feature type="transmembrane region" description="Helical" evidence="9">
    <location>
        <begin position="162"/>
        <end position="182"/>
    </location>
</feature>
<comment type="subcellular location">
    <subcellularLocation>
        <location evidence="1">Cell membrane</location>
        <topology evidence="1">Multi-pass membrane protein</topology>
    </subcellularLocation>
</comment>
<dbReference type="GO" id="GO:0022857">
    <property type="term" value="F:transmembrane transporter activity"/>
    <property type="evidence" value="ECO:0007669"/>
    <property type="project" value="InterPro"/>
</dbReference>
<dbReference type="RefSeq" id="WP_275406197.1">
    <property type="nucleotide sequence ID" value="NZ_BONO01000004.1"/>
</dbReference>
<comment type="caution">
    <text evidence="11">The sequence shown here is derived from an EMBL/GenBank/DDBJ whole genome shotgun (WGS) entry which is preliminary data.</text>
</comment>
<dbReference type="GO" id="GO:0005886">
    <property type="term" value="C:plasma membrane"/>
    <property type="evidence" value="ECO:0007669"/>
    <property type="project" value="UniProtKB-SubCell"/>
</dbReference>
<dbReference type="PROSITE" id="PS00217">
    <property type="entry name" value="SUGAR_TRANSPORT_2"/>
    <property type="match status" value="1"/>
</dbReference>
<feature type="transmembrane region" description="Helical" evidence="9">
    <location>
        <begin position="440"/>
        <end position="459"/>
    </location>
</feature>
<dbReference type="CDD" id="cd17359">
    <property type="entry name" value="MFS_XylE_like"/>
    <property type="match status" value="1"/>
</dbReference>
<gene>
    <name evidence="11" type="ORF">Cpa01nite_07860</name>
</gene>
<dbReference type="Proteomes" id="UP000642125">
    <property type="component" value="Unassembled WGS sequence"/>
</dbReference>
<evidence type="ECO:0000256" key="3">
    <source>
        <dbReference type="ARBA" id="ARBA00022448"/>
    </source>
</evidence>
<evidence type="ECO:0000259" key="10">
    <source>
        <dbReference type="PROSITE" id="PS50850"/>
    </source>
</evidence>
<dbReference type="InterPro" id="IPR020846">
    <property type="entry name" value="MFS_dom"/>
</dbReference>
<evidence type="ECO:0000256" key="2">
    <source>
        <dbReference type="ARBA" id="ARBA00010992"/>
    </source>
</evidence>
<organism evidence="11 12">
    <name type="scientific">Cellulomonas pakistanensis</name>
    <dbReference type="NCBI Taxonomy" id="992287"/>
    <lineage>
        <taxon>Bacteria</taxon>
        <taxon>Bacillati</taxon>
        <taxon>Actinomycetota</taxon>
        <taxon>Actinomycetes</taxon>
        <taxon>Micrococcales</taxon>
        <taxon>Cellulomonadaceae</taxon>
        <taxon>Cellulomonas</taxon>
    </lineage>
</organism>
<dbReference type="InterPro" id="IPR003663">
    <property type="entry name" value="Sugar/inositol_transpt"/>
</dbReference>
<dbReference type="PANTHER" id="PTHR48020">
    <property type="entry name" value="PROTON MYO-INOSITOL COTRANSPORTER"/>
    <property type="match status" value="1"/>
</dbReference>
<dbReference type="InterPro" id="IPR005829">
    <property type="entry name" value="Sugar_transporter_CS"/>
</dbReference>
<dbReference type="SUPFAM" id="SSF103473">
    <property type="entry name" value="MFS general substrate transporter"/>
    <property type="match status" value="1"/>
</dbReference>
<feature type="transmembrane region" description="Helical" evidence="9">
    <location>
        <begin position="311"/>
        <end position="334"/>
    </location>
</feature>
<feature type="transmembrane region" description="Helical" evidence="9">
    <location>
        <begin position="31"/>
        <end position="54"/>
    </location>
</feature>
<evidence type="ECO:0000256" key="8">
    <source>
        <dbReference type="RuleBase" id="RU003346"/>
    </source>
</evidence>